<evidence type="ECO:0000313" key="1">
    <source>
        <dbReference type="Proteomes" id="UP000046395"/>
    </source>
</evidence>
<evidence type="ECO:0000313" key="2">
    <source>
        <dbReference type="WBParaSite" id="TMUE_1000004920.1"/>
    </source>
</evidence>
<dbReference type="Proteomes" id="UP000046395">
    <property type="component" value="Unassembled WGS sequence"/>
</dbReference>
<dbReference type="WBParaSite" id="TMUE_1000004920.1">
    <property type="protein sequence ID" value="TMUE_1000004920.1"/>
    <property type="gene ID" value="WBGene00299150"/>
</dbReference>
<reference evidence="2" key="1">
    <citation type="submission" date="2019-12" db="UniProtKB">
        <authorList>
            <consortium name="WormBaseParasite"/>
        </authorList>
    </citation>
    <scope>IDENTIFICATION</scope>
</reference>
<keyword evidence="1" id="KW-1185">Reference proteome</keyword>
<dbReference type="AlphaFoldDB" id="A0A5S6QCV9"/>
<accession>A0A5S6QCV9</accession>
<name>A0A5S6QCV9_TRIMR</name>
<organism evidence="1 2">
    <name type="scientific">Trichuris muris</name>
    <name type="common">Mouse whipworm</name>
    <dbReference type="NCBI Taxonomy" id="70415"/>
    <lineage>
        <taxon>Eukaryota</taxon>
        <taxon>Metazoa</taxon>
        <taxon>Ecdysozoa</taxon>
        <taxon>Nematoda</taxon>
        <taxon>Enoplea</taxon>
        <taxon>Dorylaimia</taxon>
        <taxon>Trichinellida</taxon>
        <taxon>Trichuridae</taxon>
        <taxon>Trichuris</taxon>
    </lineage>
</organism>
<protein>
    <submittedName>
        <fullName evidence="2">Uncharacterized protein</fullName>
    </submittedName>
</protein>
<sequence length="91" mass="10635">MSAEGRTITLCRSISSVRQWIFARPARPLWKHFEDWTALSWPRPIEQGARLRSVDLLRLQARRLAKGALALLLIHERLTSVRFLVLPFWSI</sequence>
<proteinExistence type="predicted"/>